<dbReference type="EMBL" id="CP090145">
    <property type="protein sequence ID" value="UOX34131.1"/>
    <property type="molecule type" value="Genomic_DNA"/>
</dbReference>
<reference evidence="1" key="2">
    <citation type="submission" date="2022-04" db="EMBL/GenBank/DDBJ databases">
        <title>Complete Genome Sequence of Flavobacterium sediminilitoris YSM-43, Isolated from a Tidal Sediment.</title>
        <authorList>
            <person name="Lee P.A."/>
        </authorList>
    </citation>
    <scope>NUCLEOTIDE SEQUENCE</scope>
    <source>
        <strain evidence="1">YSM-43</strain>
    </source>
</reference>
<gene>
    <name evidence="1" type="ORF">LXD69_01140</name>
</gene>
<protein>
    <recommendedName>
        <fullName evidence="3">Adenylosuccinate lyase</fullName>
    </recommendedName>
</protein>
<proteinExistence type="predicted"/>
<evidence type="ECO:0000313" key="2">
    <source>
        <dbReference type="Proteomes" id="UP000830454"/>
    </source>
</evidence>
<evidence type="ECO:0008006" key="3">
    <source>
        <dbReference type="Google" id="ProtNLM"/>
    </source>
</evidence>
<sequence>MKSAFYIKIENSTAHRKSRDSICELALNNSQNLEKLFDFALDLENKNHFKACWSLELVLEQNILLIIPYLTLFCDTLSRYKHDSAIRSISKICLFISKSKQIELSDKQEQQIIETCMDWLIQDEKVATKAYAMRALHNFSKTHLWIRDELKVILTQDYSFHSAAYKAAAKDILNKNRHLK</sequence>
<accession>A0ABY4HNB0</accession>
<reference evidence="1" key="1">
    <citation type="submission" date="2021-12" db="EMBL/GenBank/DDBJ databases">
        <authorList>
            <person name="Cha I.-T."/>
            <person name="Lee K.-E."/>
            <person name="Park S.-J."/>
        </authorList>
    </citation>
    <scope>NUCLEOTIDE SEQUENCE</scope>
    <source>
        <strain evidence="1">YSM-43</strain>
    </source>
</reference>
<keyword evidence="2" id="KW-1185">Reference proteome</keyword>
<name>A0ABY4HNB0_9FLAO</name>
<evidence type="ECO:0000313" key="1">
    <source>
        <dbReference type="EMBL" id="UOX34131.1"/>
    </source>
</evidence>
<dbReference type="RefSeq" id="WP_246916783.1">
    <property type="nucleotide sequence ID" value="NZ_CP090145.1"/>
</dbReference>
<dbReference type="Proteomes" id="UP000830454">
    <property type="component" value="Chromosome"/>
</dbReference>
<organism evidence="1 2">
    <name type="scientific">Flavobacterium sediminilitoris</name>
    <dbReference type="NCBI Taxonomy" id="2024526"/>
    <lineage>
        <taxon>Bacteria</taxon>
        <taxon>Pseudomonadati</taxon>
        <taxon>Bacteroidota</taxon>
        <taxon>Flavobacteriia</taxon>
        <taxon>Flavobacteriales</taxon>
        <taxon>Flavobacteriaceae</taxon>
        <taxon>Flavobacterium</taxon>
    </lineage>
</organism>